<keyword evidence="3" id="KW-1185">Reference proteome</keyword>
<proteinExistence type="predicted"/>
<keyword evidence="2" id="KW-0808">Transferase</keyword>
<dbReference type="RefSeq" id="WP_168434151.1">
    <property type="nucleotide sequence ID" value="NZ_JAAXOS010000008.1"/>
</dbReference>
<protein>
    <submittedName>
        <fullName evidence="2">Phosphotransferase</fullName>
    </submittedName>
</protein>
<dbReference type="InterPro" id="IPR015897">
    <property type="entry name" value="CHK_kinase-like"/>
</dbReference>
<dbReference type="Pfam" id="PF02958">
    <property type="entry name" value="EcKL"/>
    <property type="match status" value="1"/>
</dbReference>
<accession>A0A7X6L5M8</accession>
<organism evidence="2 3">
    <name type="scientific">Nocardia gamkensis</name>
    <dbReference type="NCBI Taxonomy" id="352869"/>
    <lineage>
        <taxon>Bacteria</taxon>
        <taxon>Bacillati</taxon>
        <taxon>Actinomycetota</taxon>
        <taxon>Actinomycetes</taxon>
        <taxon>Mycobacteriales</taxon>
        <taxon>Nocardiaceae</taxon>
        <taxon>Nocardia</taxon>
    </lineage>
</organism>
<dbReference type="Proteomes" id="UP000540698">
    <property type="component" value="Unassembled WGS sequence"/>
</dbReference>
<dbReference type="PANTHER" id="PTHR11012:SF30">
    <property type="entry name" value="PROTEIN KINASE-LIKE DOMAIN-CONTAINING"/>
    <property type="match status" value="1"/>
</dbReference>
<comment type="caution">
    <text evidence="2">The sequence shown here is derived from an EMBL/GenBank/DDBJ whole genome shotgun (WGS) entry which is preliminary data.</text>
</comment>
<dbReference type="InterPro" id="IPR011009">
    <property type="entry name" value="Kinase-like_dom_sf"/>
</dbReference>
<dbReference type="SUPFAM" id="SSF56112">
    <property type="entry name" value="Protein kinase-like (PK-like)"/>
    <property type="match status" value="1"/>
</dbReference>
<dbReference type="PANTHER" id="PTHR11012">
    <property type="entry name" value="PROTEIN KINASE-LIKE DOMAIN-CONTAINING"/>
    <property type="match status" value="1"/>
</dbReference>
<dbReference type="SMART" id="SM00587">
    <property type="entry name" value="CHK"/>
    <property type="match status" value="1"/>
</dbReference>
<reference evidence="2 3" key="1">
    <citation type="submission" date="2020-04" db="EMBL/GenBank/DDBJ databases">
        <title>MicrobeNet Type strains.</title>
        <authorList>
            <person name="Nicholson A.C."/>
        </authorList>
    </citation>
    <scope>NUCLEOTIDE SEQUENCE [LARGE SCALE GENOMIC DNA]</scope>
    <source>
        <strain evidence="2 3">DSM 44956</strain>
    </source>
</reference>
<sequence length="297" mass="33431">MQRVLVTYDPPNSSGPASLIYKRSSDRFAESRDLAMVELGFYQYHQANPAPFDVPTVLTYGLDPAPWLIMEDLGDEGFVRQIDGCSADLAFRAMTALASVHAWWWRRELPTELEWALTPANSRVGQFCRRWLRSYRGDWPRTLGQAPALVVDGFDELADLLAPTHRTIAHGDFHSQNIHFGSHRCTLIDFQFLQHASGMLDVARFLATSLTTDTRRAIEADLLRAYHDRLAELGAGRADTDQWTIELRAGFLWNLCTPLALHVIGLERSGGGWPARLPILERCVAAADDWSALDLLR</sequence>
<evidence type="ECO:0000259" key="1">
    <source>
        <dbReference type="SMART" id="SM00587"/>
    </source>
</evidence>
<evidence type="ECO:0000313" key="3">
    <source>
        <dbReference type="Proteomes" id="UP000540698"/>
    </source>
</evidence>
<gene>
    <name evidence="2" type="ORF">HGB38_18820</name>
</gene>
<name>A0A7X6L5M8_9NOCA</name>
<dbReference type="EMBL" id="JAAXOS010000008">
    <property type="protein sequence ID" value="NKY28261.1"/>
    <property type="molecule type" value="Genomic_DNA"/>
</dbReference>
<dbReference type="InterPro" id="IPR004119">
    <property type="entry name" value="EcKL"/>
</dbReference>
<dbReference type="GO" id="GO:0016740">
    <property type="term" value="F:transferase activity"/>
    <property type="evidence" value="ECO:0007669"/>
    <property type="project" value="UniProtKB-KW"/>
</dbReference>
<evidence type="ECO:0000313" key="2">
    <source>
        <dbReference type="EMBL" id="NKY28261.1"/>
    </source>
</evidence>
<feature type="domain" description="CHK kinase-like" evidence="1">
    <location>
        <begin position="68"/>
        <end position="236"/>
    </location>
</feature>
<dbReference type="Gene3D" id="3.90.1200.10">
    <property type="match status" value="1"/>
</dbReference>
<dbReference type="AlphaFoldDB" id="A0A7X6L5M8"/>